<dbReference type="SUPFAM" id="SSF55826">
    <property type="entry name" value="YbaK/ProRS associated domain"/>
    <property type="match status" value="1"/>
</dbReference>
<dbReference type="NCBIfam" id="TIGR00409">
    <property type="entry name" value="proS_fam_II"/>
    <property type="match status" value="1"/>
</dbReference>
<evidence type="ECO:0000256" key="6">
    <source>
        <dbReference type="ARBA" id="ARBA00022840"/>
    </source>
</evidence>
<dbReference type="FunFam" id="3.30.930.10:FF:000065">
    <property type="entry name" value="Proline--tRNA ligase"/>
    <property type="match status" value="1"/>
</dbReference>
<evidence type="ECO:0000256" key="3">
    <source>
        <dbReference type="ARBA" id="ARBA00022490"/>
    </source>
</evidence>
<keyword evidence="3 12" id="KW-0963">Cytoplasm</keyword>
<reference evidence="14 15" key="1">
    <citation type="submission" date="2019-09" db="EMBL/GenBank/DDBJ databases">
        <title>Mumia zhuanghuii sp. nov. isolated from the intestinal contents of plateau pika (Ochotona curzoniae) in the Qinghai-Tibet plateau of China.</title>
        <authorList>
            <person name="Tian Z."/>
        </authorList>
    </citation>
    <scope>NUCLEOTIDE SEQUENCE [LARGE SCALE GENOMIC DNA]</scope>
    <source>
        <strain evidence="15">350</strain>
    </source>
</reference>
<dbReference type="SUPFAM" id="SSF52954">
    <property type="entry name" value="Class II aaRS ABD-related"/>
    <property type="match status" value="1"/>
</dbReference>
<dbReference type="Proteomes" id="UP000307768">
    <property type="component" value="Unassembled WGS sequence"/>
</dbReference>
<dbReference type="InterPro" id="IPR006195">
    <property type="entry name" value="aa-tRNA-synth_II"/>
</dbReference>
<evidence type="ECO:0000256" key="1">
    <source>
        <dbReference type="ARBA" id="ARBA00004496"/>
    </source>
</evidence>
<dbReference type="InterPro" id="IPR023717">
    <property type="entry name" value="Pro-tRNA-Synthase_IIa_type1"/>
</dbReference>
<dbReference type="FunFam" id="3.30.930.10:FF:000066">
    <property type="entry name" value="Proline--tRNA ligase"/>
    <property type="match status" value="1"/>
</dbReference>
<comment type="subunit">
    <text evidence="2 12">Homodimer.</text>
</comment>
<comment type="caution">
    <text evidence="14">The sequence shown here is derived from an EMBL/GenBank/DDBJ whole genome shotgun (WGS) entry which is preliminary data.</text>
</comment>
<keyword evidence="6 12" id="KW-0067">ATP-binding</keyword>
<dbReference type="AlphaFoldDB" id="A0A5Q6RRF7"/>
<dbReference type="Pfam" id="PF03129">
    <property type="entry name" value="HGTP_anticodon"/>
    <property type="match status" value="1"/>
</dbReference>
<evidence type="ECO:0000256" key="5">
    <source>
        <dbReference type="ARBA" id="ARBA00022741"/>
    </source>
</evidence>
<proteinExistence type="inferred from homology"/>
<protein>
    <recommendedName>
        <fullName evidence="12">Proline--tRNA ligase</fullName>
        <ecNumber evidence="12">6.1.1.15</ecNumber>
    </recommendedName>
    <alternativeName>
        <fullName evidence="12">Prolyl-tRNA synthetase</fullName>
        <shortName evidence="12">ProRS</shortName>
    </alternativeName>
</protein>
<dbReference type="GO" id="GO:0006433">
    <property type="term" value="P:prolyl-tRNA aminoacylation"/>
    <property type="evidence" value="ECO:0007669"/>
    <property type="project" value="UniProtKB-UniRule"/>
</dbReference>
<dbReference type="NCBIfam" id="NF006625">
    <property type="entry name" value="PRK09194.1"/>
    <property type="match status" value="1"/>
</dbReference>
<dbReference type="CDD" id="cd00861">
    <property type="entry name" value="ProRS_anticodon_short"/>
    <property type="match status" value="1"/>
</dbReference>
<dbReference type="OrthoDB" id="9809052at2"/>
<dbReference type="Gene3D" id="3.30.930.10">
    <property type="entry name" value="Bira Bifunctional Protein, Domain 2"/>
    <property type="match status" value="2"/>
</dbReference>
<sequence length="586" mass="63844">MVTRMSRLFLRTLREDPADAEVPSHRLLVRAGYVRRAAPGIYSWLPLGLRVLRKIETIVREEMDRMGAQEVSFPALLPKEPYEATGRWVEYGDNLFRLQDRRGTDMLLGPTHEEMFTLLVKDLYSSYKDLPLSIYQIQTKYRDEARPRAGLLRGREFVMKDSYSFDVTDDGLRRSYADHREAYIRIFDRLGLDYVIVQAVSGAMGGSASEEFLATATNGEDTYVRSPGGYAANVEAVTTVAPAPLDDAAIAALPAAHVEDTPDTPTIESLVALANERFPRADRPWTAADTLKNVVVWVRQPDGSREVLVVGIPGDRELDLKRLEAQLAPGEIDAFEDADFAKHPALVRGYIGPEALGEESESGIRFLTDPRVVAGTAWLTGANQPGKHVFDLVCGRDFTADGTVEAAEVRPGDPAPDGSGPLELARGIEMGHIFQLGRKYAEALGLQVLDENGKLVTVTMGSYGVGVSRAVAAIVENSHDEAGIVWPAEVAPYDVHLVATGKDAEIFDAAASLAEELEAAGVEVLYDDRPKVSPGVKFKDAELIGVPTIVVVGRGLAEGVVEVKDRLTGVRENVPLDDVVAQLAAR</sequence>
<dbReference type="InterPro" id="IPR004500">
    <property type="entry name" value="Pro-tRNA-synth_IIa_bac-type"/>
</dbReference>
<dbReference type="GO" id="GO:0005524">
    <property type="term" value="F:ATP binding"/>
    <property type="evidence" value="ECO:0007669"/>
    <property type="project" value="UniProtKB-UniRule"/>
</dbReference>
<dbReference type="Pfam" id="PF00587">
    <property type="entry name" value="tRNA-synt_2b"/>
    <property type="match status" value="1"/>
</dbReference>
<dbReference type="PRINTS" id="PR01046">
    <property type="entry name" value="TRNASYNTHPRO"/>
</dbReference>
<comment type="domain">
    <text evidence="12">Consists of three domains: the N-terminal catalytic domain, the editing domain and the C-terminal anticodon-binding domain.</text>
</comment>
<dbReference type="InterPro" id="IPR002314">
    <property type="entry name" value="aa-tRNA-synt_IIb"/>
</dbReference>
<dbReference type="InterPro" id="IPR045864">
    <property type="entry name" value="aa-tRNA-synth_II/BPL/LPL"/>
</dbReference>
<dbReference type="GO" id="GO:0002161">
    <property type="term" value="F:aminoacyl-tRNA deacylase activity"/>
    <property type="evidence" value="ECO:0007669"/>
    <property type="project" value="InterPro"/>
</dbReference>
<dbReference type="InterPro" id="IPR002316">
    <property type="entry name" value="Pro-tRNA-ligase_IIa"/>
</dbReference>
<keyword evidence="5 12" id="KW-0547">Nucleotide-binding</keyword>
<evidence type="ECO:0000313" key="14">
    <source>
        <dbReference type="EMBL" id="KAA1420575.1"/>
    </source>
</evidence>
<evidence type="ECO:0000313" key="15">
    <source>
        <dbReference type="Proteomes" id="UP000307768"/>
    </source>
</evidence>
<keyword evidence="4 12" id="KW-0436">Ligase</keyword>
<dbReference type="Pfam" id="PF04073">
    <property type="entry name" value="tRNA_edit"/>
    <property type="match status" value="1"/>
</dbReference>
<dbReference type="PROSITE" id="PS50862">
    <property type="entry name" value="AA_TRNA_LIGASE_II"/>
    <property type="match status" value="1"/>
</dbReference>
<feature type="domain" description="Aminoacyl-transfer RNA synthetases class-II family profile" evidence="13">
    <location>
        <begin position="35"/>
        <end position="487"/>
    </location>
</feature>
<dbReference type="InterPro" id="IPR036621">
    <property type="entry name" value="Anticodon-bd_dom_sf"/>
</dbReference>
<dbReference type="InterPro" id="IPR004154">
    <property type="entry name" value="Anticodon-bd"/>
</dbReference>
<dbReference type="PANTHER" id="PTHR42753">
    <property type="entry name" value="MITOCHONDRIAL RIBOSOME PROTEIN L39/PROLYL-TRNA LIGASE FAMILY MEMBER"/>
    <property type="match status" value="1"/>
</dbReference>
<dbReference type="InterPro" id="IPR050062">
    <property type="entry name" value="Pro-tRNA_synthetase"/>
</dbReference>
<dbReference type="Gene3D" id="3.90.960.10">
    <property type="entry name" value="YbaK/aminoacyl-tRNA synthetase-associated domain"/>
    <property type="match status" value="1"/>
</dbReference>
<dbReference type="EC" id="6.1.1.15" evidence="12"/>
<dbReference type="PANTHER" id="PTHR42753:SF2">
    <property type="entry name" value="PROLINE--TRNA LIGASE"/>
    <property type="match status" value="1"/>
</dbReference>
<comment type="subcellular location">
    <subcellularLocation>
        <location evidence="1 12">Cytoplasm</location>
    </subcellularLocation>
</comment>
<dbReference type="HAMAP" id="MF_01569">
    <property type="entry name" value="Pro_tRNA_synth_type1"/>
    <property type="match status" value="1"/>
</dbReference>
<comment type="function">
    <text evidence="10 12">Catalyzes the attachment of proline to tRNA(Pro) in a two-step reaction: proline is first activated by ATP to form Pro-AMP and then transferred to the acceptor end of tRNA(Pro). As ProRS can inadvertently accommodate and process non-cognate amino acids such as alanine and cysteine, to avoid such errors it has two additional distinct editing activities against alanine. One activity is designated as 'pretransfer' editing and involves the tRNA(Pro)-independent hydrolysis of activated Ala-AMP. The other activity is designated 'posttransfer' editing and involves deacylation of mischarged Ala-tRNA(Pro). The misacylated Cys-tRNA(Pro) is not edited by ProRS.</text>
</comment>
<dbReference type="InterPro" id="IPR036754">
    <property type="entry name" value="YbaK/aa-tRNA-synt-asso_dom_sf"/>
</dbReference>
<dbReference type="InterPro" id="IPR007214">
    <property type="entry name" value="YbaK/aa-tRNA-synth-assoc-dom"/>
</dbReference>
<dbReference type="Gene3D" id="3.40.50.800">
    <property type="entry name" value="Anticodon-binding domain"/>
    <property type="match status" value="1"/>
</dbReference>
<evidence type="ECO:0000256" key="12">
    <source>
        <dbReference type="HAMAP-Rule" id="MF_01569"/>
    </source>
</evidence>
<evidence type="ECO:0000256" key="10">
    <source>
        <dbReference type="ARBA" id="ARBA00053664"/>
    </source>
</evidence>
<dbReference type="SUPFAM" id="SSF55681">
    <property type="entry name" value="Class II aaRS and biotin synthetases"/>
    <property type="match status" value="1"/>
</dbReference>
<organism evidence="14 15">
    <name type="scientific">Mumia zhuanghuii</name>
    <dbReference type="NCBI Taxonomy" id="2585211"/>
    <lineage>
        <taxon>Bacteria</taxon>
        <taxon>Bacillati</taxon>
        <taxon>Actinomycetota</taxon>
        <taxon>Actinomycetes</taxon>
        <taxon>Propionibacteriales</taxon>
        <taxon>Nocardioidaceae</taxon>
        <taxon>Mumia</taxon>
    </lineage>
</organism>
<evidence type="ECO:0000256" key="2">
    <source>
        <dbReference type="ARBA" id="ARBA00011738"/>
    </source>
</evidence>
<evidence type="ECO:0000256" key="8">
    <source>
        <dbReference type="ARBA" id="ARBA00023146"/>
    </source>
</evidence>
<evidence type="ECO:0000256" key="9">
    <source>
        <dbReference type="ARBA" id="ARBA00047671"/>
    </source>
</evidence>
<keyword evidence="8 12" id="KW-0030">Aminoacyl-tRNA synthetase</keyword>
<dbReference type="CDD" id="cd00779">
    <property type="entry name" value="ProRS_core_prok"/>
    <property type="match status" value="1"/>
</dbReference>
<gene>
    <name evidence="12" type="primary">proS</name>
    <name evidence="14" type="ORF">FE697_016620</name>
</gene>
<comment type="similarity">
    <text evidence="11 12">Belongs to the class-II aminoacyl-tRNA synthetase family. ProS type 1 subfamily.</text>
</comment>
<dbReference type="RefSeq" id="WP_149770744.1">
    <property type="nucleotide sequence ID" value="NZ_VDFQ02000005.1"/>
</dbReference>
<evidence type="ECO:0000256" key="4">
    <source>
        <dbReference type="ARBA" id="ARBA00022598"/>
    </source>
</evidence>
<evidence type="ECO:0000256" key="11">
    <source>
        <dbReference type="ARBA" id="ARBA00060755"/>
    </source>
</evidence>
<dbReference type="GO" id="GO:0005829">
    <property type="term" value="C:cytosol"/>
    <property type="evidence" value="ECO:0007669"/>
    <property type="project" value="TreeGrafter"/>
</dbReference>
<comment type="catalytic activity">
    <reaction evidence="9 12">
        <text>tRNA(Pro) + L-proline + ATP = L-prolyl-tRNA(Pro) + AMP + diphosphate</text>
        <dbReference type="Rhea" id="RHEA:14305"/>
        <dbReference type="Rhea" id="RHEA-COMP:9700"/>
        <dbReference type="Rhea" id="RHEA-COMP:9702"/>
        <dbReference type="ChEBI" id="CHEBI:30616"/>
        <dbReference type="ChEBI" id="CHEBI:33019"/>
        <dbReference type="ChEBI" id="CHEBI:60039"/>
        <dbReference type="ChEBI" id="CHEBI:78442"/>
        <dbReference type="ChEBI" id="CHEBI:78532"/>
        <dbReference type="ChEBI" id="CHEBI:456215"/>
        <dbReference type="EC" id="6.1.1.15"/>
    </reaction>
</comment>
<dbReference type="InterPro" id="IPR033730">
    <property type="entry name" value="ProRS_core_prok"/>
</dbReference>
<keyword evidence="7 12" id="KW-0648">Protein biosynthesis</keyword>
<evidence type="ECO:0000256" key="7">
    <source>
        <dbReference type="ARBA" id="ARBA00022917"/>
    </source>
</evidence>
<dbReference type="GO" id="GO:0004827">
    <property type="term" value="F:proline-tRNA ligase activity"/>
    <property type="evidence" value="ECO:0007669"/>
    <property type="project" value="UniProtKB-UniRule"/>
</dbReference>
<dbReference type="InterPro" id="IPR044140">
    <property type="entry name" value="ProRS_anticodon_short"/>
</dbReference>
<evidence type="ECO:0000259" key="13">
    <source>
        <dbReference type="PROSITE" id="PS50862"/>
    </source>
</evidence>
<accession>A0A5Q6RRF7</accession>
<dbReference type="EMBL" id="VDFQ02000005">
    <property type="protein sequence ID" value="KAA1420575.1"/>
    <property type="molecule type" value="Genomic_DNA"/>
</dbReference>
<name>A0A5Q6RRF7_9ACTN</name>